<dbReference type="GO" id="GO:0010333">
    <property type="term" value="F:terpene synthase activity"/>
    <property type="evidence" value="ECO:0000318"/>
    <property type="project" value="GO_Central"/>
</dbReference>
<evidence type="ECO:0000256" key="3">
    <source>
        <dbReference type="ARBA" id="ARBA00022842"/>
    </source>
</evidence>
<dbReference type="SFLD" id="SFLDS00005">
    <property type="entry name" value="Isoprenoid_Synthase_Type_I"/>
    <property type="match status" value="1"/>
</dbReference>
<dbReference type="Gramene" id="Jr04_07240_p1">
    <property type="protein sequence ID" value="cds.Jr04_07240_p1"/>
    <property type="gene ID" value="Jr04_07240"/>
</dbReference>
<dbReference type="Pfam" id="PF01397">
    <property type="entry name" value="Terpene_synth"/>
    <property type="match status" value="1"/>
</dbReference>
<dbReference type="GO" id="GO:0000287">
    <property type="term" value="F:magnesium ion binding"/>
    <property type="evidence" value="ECO:0007669"/>
    <property type="project" value="InterPro"/>
</dbReference>
<name>A0A2I4G4Q5_JUGRE</name>
<keyword evidence="3" id="KW-0460">Magnesium</keyword>
<dbReference type="Pfam" id="PF03936">
    <property type="entry name" value="Terpene_synth_C"/>
    <property type="match status" value="1"/>
</dbReference>
<keyword evidence="5" id="KW-1185">Reference proteome</keyword>
<dbReference type="CDD" id="cd00684">
    <property type="entry name" value="Terpene_cyclase_plant_C1"/>
    <property type="match status" value="1"/>
</dbReference>
<dbReference type="InterPro" id="IPR044814">
    <property type="entry name" value="Terpene_cyclase_plant_C1"/>
</dbReference>
<dbReference type="InterPro" id="IPR008949">
    <property type="entry name" value="Isoprenoid_synthase_dom_sf"/>
</dbReference>
<dbReference type="AlphaFoldDB" id="A0A2I4G4Q5"/>
<dbReference type="GO" id="GO:0046246">
    <property type="term" value="P:terpene biosynthetic process"/>
    <property type="evidence" value="ECO:0000318"/>
    <property type="project" value="GO_Central"/>
</dbReference>
<accession>A0A2I4G4Q5</accession>
<protein>
    <submittedName>
        <fullName evidence="6">(3S,6E)-nerolidol synthase 1-like</fullName>
    </submittedName>
</protein>
<keyword evidence="2" id="KW-0479">Metal-binding</keyword>
<dbReference type="Proteomes" id="UP000235220">
    <property type="component" value="Chromosome 4"/>
</dbReference>
<evidence type="ECO:0000313" key="5">
    <source>
        <dbReference type="Proteomes" id="UP000235220"/>
    </source>
</evidence>
<dbReference type="InterPro" id="IPR008930">
    <property type="entry name" value="Terpenoid_cyclase/PrenylTrfase"/>
</dbReference>
<dbReference type="KEGG" id="jre:109004686"/>
<dbReference type="SFLD" id="SFLDG01019">
    <property type="entry name" value="Terpene_Cyclase_Like_1_C_Termi"/>
    <property type="match status" value="1"/>
</dbReference>
<dbReference type="GO" id="GO:0016102">
    <property type="term" value="P:diterpenoid biosynthetic process"/>
    <property type="evidence" value="ECO:0007669"/>
    <property type="project" value="InterPro"/>
</dbReference>
<dbReference type="Gene3D" id="1.50.10.130">
    <property type="entry name" value="Terpene synthase, N-terminal domain"/>
    <property type="match status" value="1"/>
</dbReference>
<dbReference type="STRING" id="51240.A0A2I4G4Q5"/>
<comment type="cofactor">
    <cofactor evidence="1">
        <name>Mg(2+)</name>
        <dbReference type="ChEBI" id="CHEBI:18420"/>
    </cofactor>
</comment>
<dbReference type="InterPro" id="IPR001906">
    <property type="entry name" value="Terpene_synth_N"/>
</dbReference>
<proteinExistence type="predicted"/>
<dbReference type="FunFam" id="1.10.600.10:FF:000007">
    <property type="entry name" value="Isoprene synthase, chloroplastic"/>
    <property type="match status" value="1"/>
</dbReference>
<dbReference type="InterPro" id="IPR050148">
    <property type="entry name" value="Terpene_synthase-like"/>
</dbReference>
<evidence type="ECO:0000256" key="4">
    <source>
        <dbReference type="ARBA" id="ARBA00023239"/>
    </source>
</evidence>
<evidence type="ECO:0000256" key="1">
    <source>
        <dbReference type="ARBA" id="ARBA00001946"/>
    </source>
</evidence>
<dbReference type="InterPro" id="IPR005630">
    <property type="entry name" value="Terpene_synthase_metal-bd"/>
</dbReference>
<dbReference type="SUPFAM" id="SSF48239">
    <property type="entry name" value="Terpenoid cyclases/Protein prenyltransferases"/>
    <property type="match status" value="1"/>
</dbReference>
<gene>
    <name evidence="6" type="primary">LOC109004686</name>
</gene>
<reference evidence="6" key="1">
    <citation type="submission" date="2025-08" db="UniProtKB">
        <authorList>
            <consortium name="RefSeq"/>
        </authorList>
    </citation>
    <scope>IDENTIFICATION</scope>
    <source>
        <tissue evidence="6">Leaves</tissue>
    </source>
</reference>
<dbReference type="RefSeq" id="XP_018838860.2">
    <property type="nucleotide sequence ID" value="XM_018983315.2"/>
</dbReference>
<dbReference type="GeneID" id="109004686"/>
<keyword evidence="4" id="KW-0456">Lyase</keyword>
<sequence length="533" mass="61650">MAFSTANEGGFSVLEHATVLEECRKGVRKIGEDLFESLNMIDVVQRLSIDHYFQEEIDEILRRQYVKYVTDPGDCGHEALQEAALRFRLLRQRGYYVPADVFDSFRDQEGKFNEHLSEDINGLMALYEASQVSIPGEVTLDEARDFSEQVLLNAKVKYLDNNQVRAVENCLANPCHKSLARFMAKSFLNSFQCTSGGLMNDLHQLAKMDFNMTQSMHHKEIDVVLKWWRDTGLAKELKFARDQPLKWYICSMVCLVHPEMSDDRVELAKPISLIYIIDDIFDLYGMLEELTLFTEAINKWDIAALEQLPECMKRCFKALYDITDEISYKIYQKYGLNPIESLRKTWTSLINAFLKEARWLASGYSLNSDEYLKNAIVSTGVHVVLVHTLFLLGHCMTKEDEDFVENMPGIISSTATILRLWDDLGNAMDEKQEGRDGSYLEYYMKEHKDCSIKEAREKVANMILDAWKCLNKECLFPNPFPQTFSKACLNIARMVPLLYNYDDNHGLPIFEEHVKSLLYESICIGKEKKRRKM</sequence>
<dbReference type="InterPro" id="IPR036965">
    <property type="entry name" value="Terpene_synth_N_sf"/>
</dbReference>
<dbReference type="Gene3D" id="1.10.600.10">
    <property type="entry name" value="Farnesyl Diphosphate Synthase"/>
    <property type="match status" value="1"/>
</dbReference>
<organism evidence="5 6">
    <name type="scientific">Juglans regia</name>
    <name type="common">English walnut</name>
    <dbReference type="NCBI Taxonomy" id="51240"/>
    <lineage>
        <taxon>Eukaryota</taxon>
        <taxon>Viridiplantae</taxon>
        <taxon>Streptophyta</taxon>
        <taxon>Embryophyta</taxon>
        <taxon>Tracheophyta</taxon>
        <taxon>Spermatophyta</taxon>
        <taxon>Magnoliopsida</taxon>
        <taxon>eudicotyledons</taxon>
        <taxon>Gunneridae</taxon>
        <taxon>Pentapetalae</taxon>
        <taxon>rosids</taxon>
        <taxon>fabids</taxon>
        <taxon>Fagales</taxon>
        <taxon>Juglandaceae</taxon>
        <taxon>Juglans</taxon>
    </lineage>
</organism>
<dbReference type="SUPFAM" id="SSF48576">
    <property type="entry name" value="Terpenoid synthases"/>
    <property type="match status" value="1"/>
</dbReference>
<evidence type="ECO:0000256" key="2">
    <source>
        <dbReference type="ARBA" id="ARBA00022723"/>
    </source>
</evidence>
<dbReference type="InterPro" id="IPR034741">
    <property type="entry name" value="Terpene_cyclase-like_1_C"/>
</dbReference>
<dbReference type="OrthoDB" id="1921927at2759"/>
<dbReference type="PANTHER" id="PTHR31225">
    <property type="entry name" value="OS04G0344100 PROTEIN-RELATED"/>
    <property type="match status" value="1"/>
</dbReference>
<dbReference type="PANTHER" id="PTHR31225:SF0">
    <property type="entry name" value="S-(+)-LINALOOL SYNTHASE, CHLOROPLASTIC"/>
    <property type="match status" value="1"/>
</dbReference>
<evidence type="ECO:0000313" key="6">
    <source>
        <dbReference type="RefSeq" id="XP_018838860.2"/>
    </source>
</evidence>
<dbReference type="FunCoup" id="A0A2I4G4Q5">
    <property type="interactions" value="74"/>
</dbReference>